<keyword evidence="2" id="KW-1185">Reference proteome</keyword>
<proteinExistence type="predicted"/>
<protein>
    <submittedName>
        <fullName evidence="1">Uncharacterized protein</fullName>
    </submittedName>
</protein>
<gene>
    <name evidence="1" type="ORF">GCM10008961_38550</name>
</gene>
<dbReference type="EMBL" id="BMQO01000040">
    <property type="protein sequence ID" value="GGS43885.1"/>
    <property type="molecule type" value="Genomic_DNA"/>
</dbReference>
<evidence type="ECO:0000313" key="2">
    <source>
        <dbReference type="Proteomes" id="UP000620633"/>
    </source>
</evidence>
<name>A0ABQ2SZ58_9DEIO</name>
<evidence type="ECO:0000313" key="1">
    <source>
        <dbReference type="EMBL" id="GGS43885.1"/>
    </source>
</evidence>
<reference evidence="2" key="1">
    <citation type="journal article" date="2019" name="Int. J. Syst. Evol. Microbiol.">
        <title>The Global Catalogue of Microorganisms (GCM) 10K type strain sequencing project: providing services to taxonomists for standard genome sequencing and annotation.</title>
        <authorList>
            <consortium name="The Broad Institute Genomics Platform"/>
            <consortium name="The Broad Institute Genome Sequencing Center for Infectious Disease"/>
            <person name="Wu L."/>
            <person name="Ma J."/>
        </authorList>
    </citation>
    <scope>NUCLEOTIDE SEQUENCE [LARGE SCALE GENOMIC DNA]</scope>
    <source>
        <strain evidence="2">JCM 31406</strain>
    </source>
</reference>
<organism evidence="1 2">
    <name type="scientific">Deinococcus knuensis</name>
    <dbReference type="NCBI Taxonomy" id="1837380"/>
    <lineage>
        <taxon>Bacteria</taxon>
        <taxon>Thermotogati</taxon>
        <taxon>Deinococcota</taxon>
        <taxon>Deinococci</taxon>
        <taxon>Deinococcales</taxon>
        <taxon>Deinococcaceae</taxon>
        <taxon>Deinococcus</taxon>
    </lineage>
</organism>
<comment type="caution">
    <text evidence="1">The sequence shown here is derived from an EMBL/GenBank/DDBJ whole genome shotgun (WGS) entry which is preliminary data.</text>
</comment>
<accession>A0ABQ2SZ58</accession>
<sequence length="278" mass="31174">MTSGLDLSRFQLRCIPTPEWAVQGVIRLPGIEPAQLKQIDAQSTQIQDLVERTLTWALTDPDAIKRFQHRHSYAEGVEGEYFIGRQSIEPDPSQKGQFFVECECCLTRNNSLGLPAIYHRYTVIVAWTPTTQTGVAVFAREQERESQLARLGYQLVRTFDLASLPRGADLTEQTLSLVLARWSEILECLQSAAMEAVEDGSGSGELDNDFFPSRLAMTGEYYIDLIAGDNPTNVMVMLHFLEHPFMAGQTDVDYLGYDLSLDLTAHPMTYELWGSSAI</sequence>
<dbReference type="Proteomes" id="UP000620633">
    <property type="component" value="Unassembled WGS sequence"/>
</dbReference>